<protein>
    <submittedName>
        <fullName evidence="1">Uncharacterized protein</fullName>
    </submittedName>
</protein>
<dbReference type="EMBL" id="MCBQ01007788">
    <property type="protein sequence ID" value="RKF76622.1"/>
    <property type="molecule type" value="Genomic_DNA"/>
</dbReference>
<gene>
    <name evidence="1" type="ORF">GcM3_077031</name>
</gene>
<comment type="caution">
    <text evidence="1">The sequence shown here is derived from an EMBL/GenBank/DDBJ whole genome shotgun (WGS) entry which is preliminary data.</text>
</comment>
<sequence length="72" mass="8239">MSQLSKADIHRHWWFNRSQNLDANIRINIIDPQSDSHSGSTSGCIGRIIYGNRFIKKTSPISIRAYYTGRTS</sequence>
<accession>A0A420IQ43</accession>
<organism evidence="1 2">
    <name type="scientific">Golovinomyces cichoracearum</name>
    <dbReference type="NCBI Taxonomy" id="62708"/>
    <lineage>
        <taxon>Eukaryota</taxon>
        <taxon>Fungi</taxon>
        <taxon>Dikarya</taxon>
        <taxon>Ascomycota</taxon>
        <taxon>Pezizomycotina</taxon>
        <taxon>Leotiomycetes</taxon>
        <taxon>Erysiphales</taxon>
        <taxon>Erysiphaceae</taxon>
        <taxon>Golovinomyces</taxon>
    </lineage>
</organism>
<name>A0A420IQ43_9PEZI</name>
<evidence type="ECO:0000313" key="2">
    <source>
        <dbReference type="Proteomes" id="UP000283383"/>
    </source>
</evidence>
<evidence type="ECO:0000313" key="1">
    <source>
        <dbReference type="EMBL" id="RKF76622.1"/>
    </source>
</evidence>
<reference evidence="1 2" key="1">
    <citation type="journal article" date="2018" name="BMC Genomics">
        <title>Comparative genome analyses reveal sequence features reflecting distinct modes of host-adaptation between dicot and monocot powdery mildew.</title>
        <authorList>
            <person name="Wu Y."/>
            <person name="Ma X."/>
            <person name="Pan Z."/>
            <person name="Kale S.D."/>
            <person name="Song Y."/>
            <person name="King H."/>
            <person name="Zhang Q."/>
            <person name="Presley C."/>
            <person name="Deng X."/>
            <person name="Wei C.I."/>
            <person name="Xiao S."/>
        </authorList>
    </citation>
    <scope>NUCLEOTIDE SEQUENCE [LARGE SCALE GENOMIC DNA]</scope>
    <source>
        <strain evidence="1">UMSG3</strain>
    </source>
</reference>
<dbReference type="Proteomes" id="UP000283383">
    <property type="component" value="Unassembled WGS sequence"/>
</dbReference>
<keyword evidence="2" id="KW-1185">Reference proteome</keyword>
<proteinExistence type="predicted"/>
<dbReference type="AlphaFoldDB" id="A0A420IQ43"/>